<dbReference type="OrthoDB" id="9813569at2"/>
<protein>
    <submittedName>
        <fullName evidence="5">Adenosine kinase</fullName>
    </submittedName>
</protein>
<evidence type="ECO:0000313" key="5">
    <source>
        <dbReference type="EMBL" id="TPD61870.1"/>
    </source>
</evidence>
<dbReference type="EMBL" id="VFIY01000005">
    <property type="protein sequence ID" value="TPD61870.1"/>
    <property type="molecule type" value="Genomic_DNA"/>
</dbReference>
<dbReference type="AlphaFoldDB" id="A0A501PMZ1"/>
<comment type="similarity">
    <text evidence="1">Belongs to the carbohydrate kinase PfkB family.</text>
</comment>
<name>A0A501PMZ1_9PROT</name>
<keyword evidence="2" id="KW-0808">Transferase</keyword>
<dbReference type="SUPFAM" id="SSF53613">
    <property type="entry name" value="Ribokinase-like"/>
    <property type="match status" value="1"/>
</dbReference>
<dbReference type="InterPro" id="IPR052700">
    <property type="entry name" value="Carb_kinase_PfkB-like"/>
</dbReference>
<reference evidence="6" key="1">
    <citation type="submission" date="2019-06" db="EMBL/GenBank/DDBJ databases">
        <title>The complete genome of Emcibacter congregatus ZYLT.</title>
        <authorList>
            <person name="Zhao Z."/>
        </authorList>
    </citation>
    <scope>NUCLEOTIDE SEQUENCE [LARGE SCALE GENOMIC DNA]</scope>
    <source>
        <strain evidence="6">MCCC 1A06723</strain>
    </source>
</reference>
<proteinExistence type="inferred from homology"/>
<dbReference type="RefSeq" id="WP_139939678.1">
    <property type="nucleotide sequence ID" value="NZ_JBHSYP010000003.1"/>
</dbReference>
<evidence type="ECO:0000256" key="2">
    <source>
        <dbReference type="ARBA" id="ARBA00022679"/>
    </source>
</evidence>
<dbReference type="Proteomes" id="UP000319148">
    <property type="component" value="Unassembled WGS sequence"/>
</dbReference>
<dbReference type="InterPro" id="IPR011611">
    <property type="entry name" value="PfkB_dom"/>
</dbReference>
<dbReference type="PANTHER" id="PTHR43320">
    <property type="entry name" value="SUGAR KINASE"/>
    <property type="match status" value="1"/>
</dbReference>
<accession>A0A501PMZ1</accession>
<dbReference type="PANTHER" id="PTHR43320:SF3">
    <property type="entry name" value="CARBOHYDRATE KINASE PFKB DOMAIN-CONTAINING PROTEIN"/>
    <property type="match status" value="1"/>
</dbReference>
<evidence type="ECO:0000259" key="4">
    <source>
        <dbReference type="Pfam" id="PF00294"/>
    </source>
</evidence>
<sequence length="335" mass="35748">MTKKYEVVGIGNAIVDILTHVEDDFLAEHKLAKGSMQLFDEADAAKLYATLGQAIECSGGSAANTVAGLASLGHRTAFIGKVRDDQLGRIFRHDITALGTDFPAAHAEDGPATALCQVLVTPDAERTMCTYLGACVNLTEADIDDETIKGASITYLEGYLWDPEDAKNAFRKAIALAHEAGRKTSLSLSDPFCVDRHREEFLSLTRDDIDILFANEEELLMLFDTRDLATALAAAREHCEIAAVTRGAKGCVIAANGESIEVSGRQVSNLVDTTGAGDLFAAGFLHGYVTGEDLATCGSIGNLIASEVITHMGARPDIDLKAFLSQNMGTSEEDM</sequence>
<evidence type="ECO:0000256" key="1">
    <source>
        <dbReference type="ARBA" id="ARBA00010688"/>
    </source>
</evidence>
<dbReference type="GO" id="GO:0016301">
    <property type="term" value="F:kinase activity"/>
    <property type="evidence" value="ECO:0007669"/>
    <property type="project" value="UniProtKB-KW"/>
</dbReference>
<feature type="domain" description="Carbohydrate kinase PfkB" evidence="4">
    <location>
        <begin position="58"/>
        <end position="317"/>
    </location>
</feature>
<dbReference type="InterPro" id="IPR002173">
    <property type="entry name" value="Carboh/pur_kinase_PfkB_CS"/>
</dbReference>
<organism evidence="5 6">
    <name type="scientific">Emcibacter nanhaiensis</name>
    <dbReference type="NCBI Taxonomy" id="1505037"/>
    <lineage>
        <taxon>Bacteria</taxon>
        <taxon>Pseudomonadati</taxon>
        <taxon>Pseudomonadota</taxon>
        <taxon>Alphaproteobacteria</taxon>
        <taxon>Emcibacterales</taxon>
        <taxon>Emcibacteraceae</taxon>
        <taxon>Emcibacter</taxon>
    </lineage>
</organism>
<dbReference type="InterPro" id="IPR029056">
    <property type="entry name" value="Ribokinase-like"/>
</dbReference>
<comment type="caution">
    <text evidence="5">The sequence shown here is derived from an EMBL/GenBank/DDBJ whole genome shotgun (WGS) entry which is preliminary data.</text>
</comment>
<evidence type="ECO:0000256" key="3">
    <source>
        <dbReference type="ARBA" id="ARBA00022777"/>
    </source>
</evidence>
<dbReference type="CDD" id="cd01168">
    <property type="entry name" value="adenosine_kinase"/>
    <property type="match status" value="1"/>
</dbReference>
<keyword evidence="3 5" id="KW-0418">Kinase</keyword>
<dbReference type="Gene3D" id="3.40.1190.20">
    <property type="match status" value="1"/>
</dbReference>
<gene>
    <name evidence="5" type="ORF">FIV46_06580</name>
</gene>
<evidence type="ECO:0000313" key="6">
    <source>
        <dbReference type="Proteomes" id="UP000319148"/>
    </source>
</evidence>
<dbReference type="Pfam" id="PF00294">
    <property type="entry name" value="PfkB"/>
    <property type="match status" value="1"/>
</dbReference>
<dbReference type="PROSITE" id="PS00584">
    <property type="entry name" value="PFKB_KINASES_2"/>
    <property type="match status" value="1"/>
</dbReference>
<keyword evidence="6" id="KW-1185">Reference proteome</keyword>